<gene>
    <name evidence="1" type="ORF">B1A_15084</name>
</gene>
<dbReference type="EMBL" id="AUZX01011063">
    <property type="protein sequence ID" value="EQD44503.1"/>
    <property type="molecule type" value="Genomic_DNA"/>
</dbReference>
<dbReference type="AlphaFoldDB" id="T0ZIJ4"/>
<feature type="non-terminal residue" evidence="1">
    <location>
        <position position="166"/>
    </location>
</feature>
<sequence>NVSLPLRSLRREFSIAPNTPDGRVLDLIVEALDFVTQIRIGDPFPAEVLTGEASWEPAAVHFQIALARLRLALVSWLTRGAETTKTVDPAALLAMVEDPSFRPRIQEAFERAAAELDLAGVDAVVEAIEALAQELAYVEALRARLLARSHDVLRKISEIQSRWRGD</sequence>
<accession>T0ZIJ4</accession>
<protein>
    <recommendedName>
        <fullName evidence="2">DNA primase</fullName>
    </recommendedName>
</protein>
<organism evidence="1">
    <name type="scientific">mine drainage metagenome</name>
    <dbReference type="NCBI Taxonomy" id="410659"/>
    <lineage>
        <taxon>unclassified sequences</taxon>
        <taxon>metagenomes</taxon>
        <taxon>ecological metagenomes</taxon>
    </lineage>
</organism>
<reference evidence="1" key="2">
    <citation type="journal article" date="2014" name="ISME J.">
        <title>Microbial stratification in low pH oxic and suboxic macroscopic growths along an acid mine drainage.</title>
        <authorList>
            <person name="Mendez-Garcia C."/>
            <person name="Mesa V."/>
            <person name="Sprenger R.R."/>
            <person name="Richter M."/>
            <person name="Diez M.S."/>
            <person name="Solano J."/>
            <person name="Bargiela R."/>
            <person name="Golyshina O.V."/>
            <person name="Manteca A."/>
            <person name="Ramos J.L."/>
            <person name="Gallego J.R."/>
            <person name="Llorente I."/>
            <person name="Martins Dos Santos V.A."/>
            <person name="Jensen O.N."/>
            <person name="Pelaez A.I."/>
            <person name="Sanchez J."/>
            <person name="Ferrer M."/>
        </authorList>
    </citation>
    <scope>NUCLEOTIDE SEQUENCE</scope>
</reference>
<feature type="non-terminal residue" evidence="1">
    <location>
        <position position="1"/>
    </location>
</feature>
<proteinExistence type="predicted"/>
<evidence type="ECO:0000313" key="1">
    <source>
        <dbReference type="EMBL" id="EQD44503.1"/>
    </source>
</evidence>
<name>T0ZIJ4_9ZZZZ</name>
<reference evidence="1" key="1">
    <citation type="submission" date="2013-08" db="EMBL/GenBank/DDBJ databases">
        <authorList>
            <person name="Mendez C."/>
            <person name="Richter M."/>
            <person name="Ferrer M."/>
            <person name="Sanchez J."/>
        </authorList>
    </citation>
    <scope>NUCLEOTIDE SEQUENCE</scope>
</reference>
<comment type="caution">
    <text evidence="1">The sequence shown here is derived from an EMBL/GenBank/DDBJ whole genome shotgun (WGS) entry which is preliminary data.</text>
</comment>
<evidence type="ECO:0008006" key="2">
    <source>
        <dbReference type="Google" id="ProtNLM"/>
    </source>
</evidence>